<dbReference type="GO" id="GO:0016020">
    <property type="term" value="C:membrane"/>
    <property type="evidence" value="ECO:0007669"/>
    <property type="project" value="InterPro"/>
</dbReference>
<dbReference type="PROSITE" id="PS50885">
    <property type="entry name" value="HAMP"/>
    <property type="match status" value="1"/>
</dbReference>
<evidence type="ECO:0000256" key="1">
    <source>
        <dbReference type="ARBA" id="ARBA00022692"/>
    </source>
</evidence>
<protein>
    <submittedName>
        <fullName evidence="9">Methyl-accepting chemotaxis protein</fullName>
    </submittedName>
</protein>
<keyword evidence="1 6" id="KW-0812">Transmembrane</keyword>
<accession>A0A8A4ZDG7</accession>
<gene>
    <name evidence="9" type="ORF">J4E96_16665</name>
</gene>
<name>A0A8A4ZDG7_9MICO</name>
<evidence type="ECO:0000259" key="8">
    <source>
        <dbReference type="PROSITE" id="PS50885"/>
    </source>
</evidence>
<dbReference type="InterPro" id="IPR003660">
    <property type="entry name" value="HAMP_dom"/>
</dbReference>
<evidence type="ECO:0000256" key="4">
    <source>
        <dbReference type="ARBA" id="ARBA00029447"/>
    </source>
</evidence>
<keyword evidence="6" id="KW-0472">Membrane</keyword>
<dbReference type="PANTHER" id="PTHR32089:SF112">
    <property type="entry name" value="LYSOZYME-LIKE PROTEIN-RELATED"/>
    <property type="match status" value="1"/>
</dbReference>
<dbReference type="EMBL" id="CP071868">
    <property type="protein sequence ID" value="QTE28933.1"/>
    <property type="molecule type" value="Genomic_DNA"/>
</dbReference>
<evidence type="ECO:0000313" key="10">
    <source>
        <dbReference type="Proteomes" id="UP000663937"/>
    </source>
</evidence>
<dbReference type="Proteomes" id="UP000663937">
    <property type="component" value="Chromosome"/>
</dbReference>
<keyword evidence="3 5" id="KW-0807">Transducer</keyword>
<dbReference type="AlphaFoldDB" id="A0A8A4ZDG7"/>
<dbReference type="KEGG" id="psic:J4E96_16665"/>
<dbReference type="SMART" id="SM00304">
    <property type="entry name" value="HAMP"/>
    <property type="match status" value="1"/>
</dbReference>
<feature type="domain" description="Methyl-accepting transducer" evidence="7">
    <location>
        <begin position="300"/>
        <end position="543"/>
    </location>
</feature>
<reference evidence="9" key="1">
    <citation type="submission" date="2021-03" db="EMBL/GenBank/DDBJ databases">
        <title>Pengzhenrongella sicca gen. nov., sp. nov., a new member of suborder Micrococcineae isolated from High-Arctic tundra soil.</title>
        <authorList>
            <person name="Peng F."/>
        </authorList>
    </citation>
    <scope>NUCLEOTIDE SEQUENCE</scope>
    <source>
        <strain evidence="9">LRZ-2</strain>
    </source>
</reference>
<dbReference type="PRINTS" id="PR00260">
    <property type="entry name" value="CHEMTRNSDUCR"/>
</dbReference>
<dbReference type="GO" id="GO:0006935">
    <property type="term" value="P:chemotaxis"/>
    <property type="evidence" value="ECO:0007669"/>
    <property type="project" value="InterPro"/>
</dbReference>
<dbReference type="Pfam" id="PF00672">
    <property type="entry name" value="HAMP"/>
    <property type="match status" value="1"/>
</dbReference>
<keyword evidence="2 6" id="KW-1133">Transmembrane helix</keyword>
<dbReference type="Pfam" id="PF12729">
    <property type="entry name" value="4HB_MCP_1"/>
    <property type="match status" value="1"/>
</dbReference>
<evidence type="ECO:0000256" key="3">
    <source>
        <dbReference type="ARBA" id="ARBA00023224"/>
    </source>
</evidence>
<dbReference type="InterPro" id="IPR024478">
    <property type="entry name" value="HlyB_4HB_MCP"/>
</dbReference>
<dbReference type="InterPro" id="IPR004089">
    <property type="entry name" value="MCPsignal_dom"/>
</dbReference>
<dbReference type="GO" id="GO:0007165">
    <property type="term" value="P:signal transduction"/>
    <property type="evidence" value="ECO:0007669"/>
    <property type="project" value="UniProtKB-KW"/>
</dbReference>
<dbReference type="Pfam" id="PF00015">
    <property type="entry name" value="MCPsignal"/>
    <property type="match status" value="1"/>
</dbReference>
<feature type="domain" description="HAMP" evidence="8">
    <location>
        <begin position="243"/>
        <end position="295"/>
    </location>
</feature>
<evidence type="ECO:0000256" key="5">
    <source>
        <dbReference type="PROSITE-ProRule" id="PRU00284"/>
    </source>
</evidence>
<dbReference type="PROSITE" id="PS50111">
    <property type="entry name" value="CHEMOTAXIS_TRANSDUC_2"/>
    <property type="match status" value="1"/>
</dbReference>
<evidence type="ECO:0000256" key="6">
    <source>
        <dbReference type="SAM" id="Phobius"/>
    </source>
</evidence>
<evidence type="ECO:0000259" key="7">
    <source>
        <dbReference type="PROSITE" id="PS50111"/>
    </source>
</evidence>
<feature type="transmembrane region" description="Helical" evidence="6">
    <location>
        <begin position="44"/>
        <end position="64"/>
    </location>
</feature>
<sequence>MSGCHAWSCLYDGGFDVSKEAHPRAAAGATHVGWFGNRSVRARLLTLTVVTLLGAVVLGALGIVKLSAMEGKAGLLYENGIVPISAIDAVDSSVRAGETLLLRLSISTDAAGQAGFVEDITANDKAIDAALARYVTADAGGHVDSTDSIAADLANYRTLRDNTMIPEALAGDHAAFERDFDSAATIGDSIDDAVTTVAHDEDAAGKSASVSAEAEYVSSRTMILVILVIGVILCIVLALYISRTIVGPITKVSAVLGALAAGTLTARVDYASKDELGAMATDLNAALSGLGKDIATIAANASGVAATSQQLSAGATTMSASAEETSTQAGVVAAAAEQVSRNVQTVAAGAEEMGASIREIAQNANEAARVATQATVVVATTNDTVAKLGTSSQEIGNVVKAIASIAEQTNLLALNATIEAARAGEAGKGFAVVASEVKELANETARATDEITRRVEAIQVDSAGAVLAMSEISAIIASINDYQLTIASAVEEQTATTNEMSRSVTEAATGSGEIAANITGVAQAANANSEAVTETERSVVYLNTLTSDLRALVGKFSY</sequence>
<dbReference type="Gene3D" id="1.10.287.950">
    <property type="entry name" value="Methyl-accepting chemotaxis protein"/>
    <property type="match status" value="1"/>
</dbReference>
<evidence type="ECO:0000313" key="9">
    <source>
        <dbReference type="EMBL" id="QTE28933.1"/>
    </source>
</evidence>
<evidence type="ECO:0000256" key="2">
    <source>
        <dbReference type="ARBA" id="ARBA00022989"/>
    </source>
</evidence>
<dbReference type="GO" id="GO:0004888">
    <property type="term" value="F:transmembrane signaling receptor activity"/>
    <property type="evidence" value="ECO:0007669"/>
    <property type="project" value="InterPro"/>
</dbReference>
<dbReference type="SUPFAM" id="SSF58104">
    <property type="entry name" value="Methyl-accepting chemotaxis protein (MCP) signaling domain"/>
    <property type="match status" value="1"/>
</dbReference>
<comment type="similarity">
    <text evidence="4">Belongs to the methyl-accepting chemotaxis (MCP) protein family.</text>
</comment>
<feature type="transmembrane region" description="Helical" evidence="6">
    <location>
        <begin position="221"/>
        <end position="241"/>
    </location>
</feature>
<dbReference type="InterPro" id="IPR004090">
    <property type="entry name" value="Chemotax_Me-accpt_rcpt"/>
</dbReference>
<dbReference type="SMART" id="SM00283">
    <property type="entry name" value="MA"/>
    <property type="match status" value="1"/>
</dbReference>
<dbReference type="PANTHER" id="PTHR32089">
    <property type="entry name" value="METHYL-ACCEPTING CHEMOTAXIS PROTEIN MCPB"/>
    <property type="match status" value="1"/>
</dbReference>
<organism evidence="9 10">
    <name type="scientific">Pengzhenrongella sicca</name>
    <dbReference type="NCBI Taxonomy" id="2819238"/>
    <lineage>
        <taxon>Bacteria</taxon>
        <taxon>Bacillati</taxon>
        <taxon>Actinomycetota</taxon>
        <taxon>Actinomycetes</taxon>
        <taxon>Micrococcales</taxon>
        <taxon>Pengzhenrongella</taxon>
    </lineage>
</organism>
<dbReference type="CDD" id="cd06225">
    <property type="entry name" value="HAMP"/>
    <property type="match status" value="1"/>
</dbReference>
<proteinExistence type="inferred from homology"/>
<keyword evidence="10" id="KW-1185">Reference proteome</keyword>